<sequence>MSVELVDRLAYAELRKLAKEHGLKANKKASFLRSKLKEIFKSLSRRVEKDSSVKTPDGGISAATSNNVSHTSSPRDEKIPAGTGLNTTYELESPTLPVALFAEKDNQAGVEPNGRQCSLEFPPAKRQAVSRVGSGLRVEAHPAKLREKSRPPFASPHYRLQPDVASSPSGLPLSDLSNCVARVNLSRKSLGHSISSASACATSAHSKGSDSRVTLKLGPNIPADSAFARRKAYDLQRKLSRSSSVVSSGVHLSRGTSGVSLKRCSHSSSSSKSATRHEVTLDAGQRAHACVDTHQGLAVRGS</sequence>
<reference evidence="2" key="1">
    <citation type="submission" date="2024-06" db="EMBL/GenBank/DDBJ databases">
        <authorList>
            <person name="Liu X."/>
            <person name="Lenzi L."/>
            <person name="Haldenby T S."/>
            <person name="Uol C."/>
        </authorList>
    </citation>
    <scope>NUCLEOTIDE SEQUENCE</scope>
</reference>
<evidence type="ECO:0000256" key="1">
    <source>
        <dbReference type="SAM" id="MobiDB-lite"/>
    </source>
</evidence>
<accession>A0AAV2T496</accession>
<dbReference type="EMBL" id="CAXLJL010000083">
    <property type="protein sequence ID" value="CAL5131220.1"/>
    <property type="molecule type" value="Genomic_DNA"/>
</dbReference>
<comment type="caution">
    <text evidence="2">The sequence shown here is derived from an EMBL/GenBank/DDBJ whole genome shotgun (WGS) entry which is preliminary data.</text>
</comment>
<evidence type="ECO:0000313" key="2">
    <source>
        <dbReference type="EMBL" id="CAL5131220.1"/>
    </source>
</evidence>
<feature type="compositionally biased region" description="Low complexity" evidence="1">
    <location>
        <begin position="241"/>
        <end position="255"/>
    </location>
</feature>
<gene>
    <name evidence="2" type="ORF">CDAUBV1_LOCUS3392</name>
</gene>
<name>A0AAV2T496_CALDB</name>
<proteinExistence type="predicted"/>
<feature type="region of interest" description="Disordered" evidence="1">
    <location>
        <begin position="238"/>
        <end position="286"/>
    </location>
</feature>
<evidence type="ECO:0000313" key="3">
    <source>
        <dbReference type="Proteomes" id="UP001497525"/>
    </source>
</evidence>
<organism evidence="2 3">
    <name type="scientific">Calicophoron daubneyi</name>
    <name type="common">Rumen fluke</name>
    <name type="synonym">Paramphistomum daubneyi</name>
    <dbReference type="NCBI Taxonomy" id="300641"/>
    <lineage>
        <taxon>Eukaryota</taxon>
        <taxon>Metazoa</taxon>
        <taxon>Spiralia</taxon>
        <taxon>Lophotrochozoa</taxon>
        <taxon>Platyhelminthes</taxon>
        <taxon>Trematoda</taxon>
        <taxon>Digenea</taxon>
        <taxon>Plagiorchiida</taxon>
        <taxon>Pronocephalata</taxon>
        <taxon>Paramphistomoidea</taxon>
        <taxon>Paramphistomidae</taxon>
        <taxon>Calicophoron</taxon>
    </lineage>
</organism>
<dbReference type="Proteomes" id="UP001497525">
    <property type="component" value="Unassembled WGS sequence"/>
</dbReference>
<protein>
    <submittedName>
        <fullName evidence="2">Uncharacterized protein</fullName>
    </submittedName>
</protein>
<dbReference type="AlphaFoldDB" id="A0AAV2T496"/>
<feature type="compositionally biased region" description="Polar residues" evidence="1">
    <location>
        <begin position="62"/>
        <end position="72"/>
    </location>
</feature>
<feature type="region of interest" description="Disordered" evidence="1">
    <location>
        <begin position="47"/>
        <end position="87"/>
    </location>
</feature>